<feature type="region of interest" description="Disordered" evidence="1">
    <location>
        <begin position="130"/>
        <end position="165"/>
    </location>
</feature>
<dbReference type="HOGENOM" id="CLU_146752_0_0_9"/>
<dbReference type="Proteomes" id="UP000002433">
    <property type="component" value="Chromosome"/>
</dbReference>
<reference evidence="2 3" key="1">
    <citation type="journal article" date="2006" name="Proc. Natl. Acad. Sci. U.S.A.">
        <title>Molecular genetic anatomy of inter- and intraserotype variation in the human bacterial pathogen group A Streptococcus.</title>
        <authorList>
            <person name="Beres S.B."/>
            <person name="Richter E.W."/>
            <person name="Nagiec M.J."/>
            <person name="Sumby P."/>
            <person name="Porcella S.F."/>
            <person name="DeLeo F.R."/>
            <person name="Musser J.M."/>
        </authorList>
    </citation>
    <scope>NUCLEOTIDE SEQUENCE [LARGE SCALE GENOMIC DNA]</scope>
    <source>
        <strain evidence="2 3">MGAS9429</strain>
    </source>
</reference>
<evidence type="ECO:0000313" key="3">
    <source>
        <dbReference type="Proteomes" id="UP000002433"/>
    </source>
</evidence>
<evidence type="ECO:0000313" key="2">
    <source>
        <dbReference type="EMBL" id="ABF32183.1"/>
    </source>
</evidence>
<sequence>MLKKFLTIVKHRLKESRSTMTKKNHGVFWGLLLGSAAASIAYLSLSSSKKDQLLKDSAKKIDDLNAYLQDKSKQVLDAVSEKVQESKDAVEVYGGIAAETVEEKWQDTKDAVEVYGGIAAETVEESLGQAKEKVEGIGEATSQTIQSKMEKLTSDKTDADDDDEK</sequence>
<name>Q1JLN6_STRPC</name>
<gene>
    <name evidence="2" type="ordered locus">MGAS9429_Spy0996</name>
</gene>
<protein>
    <recommendedName>
        <fullName evidence="4">Protein essC</fullName>
    </recommendedName>
</protein>
<proteinExistence type="predicted"/>
<feature type="compositionally biased region" description="Basic and acidic residues" evidence="1">
    <location>
        <begin position="148"/>
        <end position="157"/>
    </location>
</feature>
<organism evidence="2 3">
    <name type="scientific">Streptococcus pyogenes serotype M12 (strain MGAS9429)</name>
    <dbReference type="NCBI Taxonomy" id="370551"/>
    <lineage>
        <taxon>Bacteria</taxon>
        <taxon>Bacillati</taxon>
        <taxon>Bacillota</taxon>
        <taxon>Bacilli</taxon>
        <taxon>Lactobacillales</taxon>
        <taxon>Streptococcaceae</taxon>
        <taxon>Streptococcus</taxon>
    </lineage>
</organism>
<accession>Q1JLN6</accession>
<dbReference type="KEGG" id="spk:MGAS9429_Spy0996"/>
<dbReference type="EMBL" id="CP000259">
    <property type="protein sequence ID" value="ABF32183.1"/>
    <property type="molecule type" value="Genomic_DNA"/>
</dbReference>
<dbReference type="AlphaFoldDB" id="Q1JLN6"/>
<dbReference type="Gene3D" id="1.20.120.20">
    <property type="entry name" value="Apolipoprotein"/>
    <property type="match status" value="1"/>
</dbReference>
<evidence type="ECO:0008006" key="4">
    <source>
        <dbReference type="Google" id="ProtNLM"/>
    </source>
</evidence>
<evidence type="ECO:0000256" key="1">
    <source>
        <dbReference type="SAM" id="MobiDB-lite"/>
    </source>
</evidence>